<keyword evidence="2" id="KW-1185">Reference proteome</keyword>
<gene>
    <name evidence="1" type="ORF">BaRGS_00007413</name>
</gene>
<organism evidence="1 2">
    <name type="scientific">Batillaria attramentaria</name>
    <dbReference type="NCBI Taxonomy" id="370345"/>
    <lineage>
        <taxon>Eukaryota</taxon>
        <taxon>Metazoa</taxon>
        <taxon>Spiralia</taxon>
        <taxon>Lophotrochozoa</taxon>
        <taxon>Mollusca</taxon>
        <taxon>Gastropoda</taxon>
        <taxon>Caenogastropoda</taxon>
        <taxon>Sorbeoconcha</taxon>
        <taxon>Cerithioidea</taxon>
        <taxon>Batillariidae</taxon>
        <taxon>Batillaria</taxon>
    </lineage>
</organism>
<proteinExistence type="predicted"/>
<sequence length="97" mass="10889">MQSLSTVIGTHGDRRLRAESALTHPSLPFHSQAITTVFHLVNMLNCCPGIRPCRSSVVPKPAPLNNLPRVHVRERYSALRKTWEDERPVLVEGPDLI</sequence>
<protein>
    <submittedName>
        <fullName evidence="1">Uncharacterized protein</fullName>
    </submittedName>
</protein>
<name>A0ABD0LQJ8_9CAEN</name>
<comment type="caution">
    <text evidence="1">The sequence shown here is derived from an EMBL/GenBank/DDBJ whole genome shotgun (WGS) entry which is preliminary data.</text>
</comment>
<dbReference type="EMBL" id="JACVVK020000032">
    <property type="protein sequence ID" value="KAK7501288.1"/>
    <property type="molecule type" value="Genomic_DNA"/>
</dbReference>
<evidence type="ECO:0000313" key="2">
    <source>
        <dbReference type="Proteomes" id="UP001519460"/>
    </source>
</evidence>
<reference evidence="1 2" key="1">
    <citation type="journal article" date="2023" name="Sci. Data">
        <title>Genome assembly of the Korean intertidal mud-creeper Batillaria attramentaria.</title>
        <authorList>
            <person name="Patra A.K."/>
            <person name="Ho P.T."/>
            <person name="Jun S."/>
            <person name="Lee S.J."/>
            <person name="Kim Y."/>
            <person name="Won Y.J."/>
        </authorList>
    </citation>
    <scope>NUCLEOTIDE SEQUENCE [LARGE SCALE GENOMIC DNA]</scope>
    <source>
        <strain evidence="1">Wonlab-2016</strain>
    </source>
</reference>
<evidence type="ECO:0000313" key="1">
    <source>
        <dbReference type="EMBL" id="KAK7501288.1"/>
    </source>
</evidence>
<dbReference type="AlphaFoldDB" id="A0ABD0LQJ8"/>
<dbReference type="Proteomes" id="UP001519460">
    <property type="component" value="Unassembled WGS sequence"/>
</dbReference>
<accession>A0ABD0LQJ8</accession>